<dbReference type="InterPro" id="IPR029063">
    <property type="entry name" value="SAM-dependent_MTases_sf"/>
</dbReference>
<dbReference type="CDD" id="cd02440">
    <property type="entry name" value="AdoMet_MTases"/>
    <property type="match status" value="1"/>
</dbReference>
<dbReference type="AlphaFoldDB" id="A0A6L9W883"/>
<keyword evidence="2" id="KW-0489">Methyltransferase</keyword>
<evidence type="ECO:0000259" key="1">
    <source>
        <dbReference type="Pfam" id="PF08241"/>
    </source>
</evidence>
<evidence type="ECO:0000313" key="2">
    <source>
        <dbReference type="EMBL" id="NEK87704.1"/>
    </source>
</evidence>
<dbReference type="PANTHER" id="PTHR43591">
    <property type="entry name" value="METHYLTRANSFERASE"/>
    <property type="match status" value="1"/>
</dbReference>
<sequence>MPVMSIAERWFCQSPPWRWVAGRLVLGWALQGVLLRGPVLELGGGSGAMAEETIRRHPDCELTVTDLDPVMVAAAERRFANEPRVTVRHADATALPFTEGSFDVVVSHLMLHHVIQWRQALEEVSRVLRPGGRFVGYDLVATPLTKGLHWADRSPHQLIFRHQLRPALSQTGLQAAEVRTAVGRQAMRFTATKPY</sequence>
<accession>A0A6L9W883</accession>
<reference evidence="2 3" key="1">
    <citation type="submission" date="2019-12" db="EMBL/GenBank/DDBJ databases">
        <title>the WGS of Blastococcus saxobsidens 67B17.</title>
        <authorList>
            <person name="Jiang Z."/>
        </authorList>
    </citation>
    <scope>NUCLEOTIDE SEQUENCE [LARGE SCALE GENOMIC DNA]</scope>
    <source>
        <strain evidence="2 3">67B17</strain>
    </source>
</reference>
<dbReference type="Proteomes" id="UP000479241">
    <property type="component" value="Unassembled WGS sequence"/>
</dbReference>
<evidence type="ECO:0000313" key="3">
    <source>
        <dbReference type="Proteomes" id="UP000479241"/>
    </source>
</evidence>
<feature type="domain" description="Methyltransferase type 11" evidence="1">
    <location>
        <begin position="40"/>
        <end position="135"/>
    </location>
</feature>
<name>A0A6L9W883_9ACTN</name>
<dbReference type="PANTHER" id="PTHR43591:SF24">
    <property type="entry name" value="2-METHOXY-6-POLYPRENYL-1,4-BENZOQUINOL METHYLASE, MITOCHONDRIAL"/>
    <property type="match status" value="1"/>
</dbReference>
<dbReference type="Gene3D" id="3.40.50.150">
    <property type="entry name" value="Vaccinia Virus protein VP39"/>
    <property type="match status" value="1"/>
</dbReference>
<keyword evidence="2" id="KW-0808">Transferase</keyword>
<dbReference type="InterPro" id="IPR013216">
    <property type="entry name" value="Methyltransf_11"/>
</dbReference>
<dbReference type="EMBL" id="JAAGWG010000039">
    <property type="protein sequence ID" value="NEK87704.1"/>
    <property type="molecule type" value="Genomic_DNA"/>
</dbReference>
<dbReference type="GO" id="GO:0032259">
    <property type="term" value="P:methylation"/>
    <property type="evidence" value="ECO:0007669"/>
    <property type="project" value="UniProtKB-KW"/>
</dbReference>
<organism evidence="2 3">
    <name type="scientific">Blastococcus saxobsidens</name>
    <dbReference type="NCBI Taxonomy" id="138336"/>
    <lineage>
        <taxon>Bacteria</taxon>
        <taxon>Bacillati</taxon>
        <taxon>Actinomycetota</taxon>
        <taxon>Actinomycetes</taxon>
        <taxon>Geodermatophilales</taxon>
        <taxon>Geodermatophilaceae</taxon>
        <taxon>Blastococcus</taxon>
    </lineage>
</organism>
<comment type="caution">
    <text evidence="2">The sequence shown here is derived from an EMBL/GenBank/DDBJ whole genome shotgun (WGS) entry which is preliminary data.</text>
</comment>
<dbReference type="SUPFAM" id="SSF53335">
    <property type="entry name" value="S-adenosyl-L-methionine-dependent methyltransferases"/>
    <property type="match status" value="1"/>
</dbReference>
<protein>
    <submittedName>
        <fullName evidence="2">Class I SAM-dependent methyltransferase</fullName>
    </submittedName>
</protein>
<dbReference type="Pfam" id="PF08241">
    <property type="entry name" value="Methyltransf_11"/>
    <property type="match status" value="1"/>
</dbReference>
<gene>
    <name evidence="2" type="ORF">GCU60_18355</name>
</gene>
<proteinExistence type="predicted"/>
<dbReference type="GO" id="GO:0008757">
    <property type="term" value="F:S-adenosylmethionine-dependent methyltransferase activity"/>
    <property type="evidence" value="ECO:0007669"/>
    <property type="project" value="InterPro"/>
</dbReference>